<reference evidence="3" key="1">
    <citation type="journal article" date="2015" name="PLoS Genet.">
        <title>Genome Sequence and Transcriptome Analyses of Chrysochromulina tobin: Metabolic Tools for Enhanced Algal Fitness in the Prominent Order Prymnesiales (Haptophyceae).</title>
        <authorList>
            <person name="Hovde B.T."/>
            <person name="Deodato C.R."/>
            <person name="Hunsperger H.M."/>
            <person name="Ryken S.A."/>
            <person name="Yost W."/>
            <person name="Jha R.K."/>
            <person name="Patterson J."/>
            <person name="Monnat R.J. Jr."/>
            <person name="Barlow S.B."/>
            <person name="Starkenburg S.R."/>
            <person name="Cattolico R.A."/>
        </authorList>
    </citation>
    <scope>NUCLEOTIDE SEQUENCE</scope>
    <source>
        <strain evidence="3">CCMP291</strain>
    </source>
</reference>
<keyword evidence="3" id="KW-1185">Reference proteome</keyword>
<dbReference type="OrthoDB" id="204174at2759"/>
<keyword evidence="1" id="KW-0472">Membrane</keyword>
<name>A0A0M0JHC1_9EUKA</name>
<evidence type="ECO:0000256" key="1">
    <source>
        <dbReference type="SAM" id="Phobius"/>
    </source>
</evidence>
<gene>
    <name evidence="2" type="ORF">Ctob_000259</name>
</gene>
<keyword evidence="1" id="KW-0812">Transmembrane</keyword>
<feature type="transmembrane region" description="Helical" evidence="1">
    <location>
        <begin position="134"/>
        <end position="153"/>
    </location>
</feature>
<dbReference type="EMBL" id="JWZX01002904">
    <property type="protein sequence ID" value="KOO25986.1"/>
    <property type="molecule type" value="Genomic_DNA"/>
</dbReference>
<protein>
    <submittedName>
        <fullName evidence="2">Uncharacterized protein</fullName>
    </submittedName>
</protein>
<keyword evidence="1" id="KW-1133">Transmembrane helix</keyword>
<feature type="transmembrane region" description="Helical" evidence="1">
    <location>
        <begin position="45"/>
        <end position="64"/>
    </location>
</feature>
<accession>A0A0M0JHC1</accession>
<proteinExistence type="predicted"/>
<organism evidence="2 3">
    <name type="scientific">Chrysochromulina tobinii</name>
    <dbReference type="NCBI Taxonomy" id="1460289"/>
    <lineage>
        <taxon>Eukaryota</taxon>
        <taxon>Haptista</taxon>
        <taxon>Haptophyta</taxon>
        <taxon>Prymnesiophyceae</taxon>
        <taxon>Prymnesiales</taxon>
        <taxon>Chrysochromulinaceae</taxon>
        <taxon>Chrysochromulina</taxon>
    </lineage>
</organism>
<comment type="caution">
    <text evidence="2">The sequence shown here is derived from an EMBL/GenBank/DDBJ whole genome shotgun (WGS) entry which is preliminary data.</text>
</comment>
<dbReference type="Proteomes" id="UP000037460">
    <property type="component" value="Unassembled WGS sequence"/>
</dbReference>
<sequence length="162" mass="17020">MLSLVYRSSALLGILVGASFALSPIDPIGIFDEEGAVSTLMRQICGVYLAFVLAPIETILYHAVQRGALSEPPVRALNAVVGFSDLLLIVDGRVQVDSSTARFTALQQDEPSSSLLALVGATGDVARSETNTNAAFAVGLGVALLYLWQALFASSESDTSRT</sequence>
<evidence type="ECO:0000313" key="2">
    <source>
        <dbReference type="EMBL" id="KOO25986.1"/>
    </source>
</evidence>
<dbReference type="AlphaFoldDB" id="A0A0M0JHC1"/>
<evidence type="ECO:0000313" key="3">
    <source>
        <dbReference type="Proteomes" id="UP000037460"/>
    </source>
</evidence>